<evidence type="ECO:0000256" key="1">
    <source>
        <dbReference type="ARBA" id="ARBA00004571"/>
    </source>
</evidence>
<evidence type="ECO:0000259" key="13">
    <source>
        <dbReference type="PROSITE" id="PS51123"/>
    </source>
</evidence>
<dbReference type="Pfam" id="PF00691">
    <property type="entry name" value="OmpA"/>
    <property type="match status" value="1"/>
</dbReference>
<evidence type="ECO:0000256" key="2">
    <source>
        <dbReference type="ARBA" id="ARBA00005710"/>
    </source>
</evidence>
<evidence type="ECO:0000313" key="14">
    <source>
        <dbReference type="EMBL" id="MCH4293071.1"/>
    </source>
</evidence>
<keyword evidence="10" id="KW-0998">Cell outer membrane</keyword>
<evidence type="ECO:0000256" key="11">
    <source>
        <dbReference type="PROSITE-ProRule" id="PRU00473"/>
    </source>
</evidence>
<evidence type="ECO:0000256" key="4">
    <source>
        <dbReference type="ARBA" id="ARBA00022452"/>
    </source>
</evidence>
<keyword evidence="5" id="KW-0812">Transmembrane</keyword>
<keyword evidence="9" id="KW-1015">Disulfide bond</keyword>
<dbReference type="GO" id="GO:0046930">
    <property type="term" value="C:pore complex"/>
    <property type="evidence" value="ECO:0007669"/>
    <property type="project" value="UniProtKB-KW"/>
</dbReference>
<evidence type="ECO:0000256" key="10">
    <source>
        <dbReference type="ARBA" id="ARBA00023237"/>
    </source>
</evidence>
<dbReference type="InterPro" id="IPR050330">
    <property type="entry name" value="Bact_OuterMem_StrucFunc"/>
</dbReference>
<dbReference type="GO" id="GO:0009279">
    <property type="term" value="C:cell outer membrane"/>
    <property type="evidence" value="ECO:0007669"/>
    <property type="project" value="UniProtKB-SubCell"/>
</dbReference>
<evidence type="ECO:0000256" key="7">
    <source>
        <dbReference type="ARBA" id="ARBA00023114"/>
    </source>
</evidence>
<keyword evidence="4" id="KW-1134">Transmembrane beta strand</keyword>
<evidence type="ECO:0000256" key="6">
    <source>
        <dbReference type="ARBA" id="ARBA00023065"/>
    </source>
</evidence>
<proteinExistence type="inferred from homology"/>
<dbReference type="PANTHER" id="PTHR30329:SF21">
    <property type="entry name" value="LIPOPROTEIN YIAD-RELATED"/>
    <property type="match status" value="1"/>
</dbReference>
<dbReference type="InterPro" id="IPR006665">
    <property type="entry name" value="OmpA-like"/>
</dbReference>
<dbReference type="GO" id="GO:0006811">
    <property type="term" value="P:monoatomic ion transport"/>
    <property type="evidence" value="ECO:0007669"/>
    <property type="project" value="UniProtKB-KW"/>
</dbReference>
<sequence>MLRPTGNAVLHLLLLCSLITSGTLRAGELTGSPDDTSFSPYPYVGAKAGWMHYQNACEDWNVGCDGDDNAFGGFAGYQINEFLGFEAAWLDLGNAVGIYPEGGVSQTYTGSMAGWEFSFLGRFGLTENLDAFIKAGAFVWDGENQGPRRTDTDSGTAPMAGVGLEYQFARHWSARLEYQYIDSLGSDKLGGSNGHFTSLGVIYRFGSEPEPVVSTTPEPEPQPVVVMPTTVSQTLEALHLVTLFAFDSSALTDTAALDTALERLQRYPTAKVQLKGYTDAKGSNAYNLKLSERRAQAVADYFMARGISADRIQTQAFGEDFPAAANDSAEHRHLNRRVDVFSPSIVIEVDVTPVSNDANAR</sequence>
<evidence type="ECO:0000313" key="15">
    <source>
        <dbReference type="Proteomes" id="UP001297581"/>
    </source>
</evidence>
<comment type="similarity">
    <text evidence="2">Belongs to the outer membrane OOP (TC 1.B.6) superfamily. OmpA family.</text>
</comment>
<protein>
    <submittedName>
        <fullName evidence="14">OmpA family protein</fullName>
    </submittedName>
</protein>
<evidence type="ECO:0000256" key="8">
    <source>
        <dbReference type="ARBA" id="ARBA00023136"/>
    </source>
</evidence>
<accession>A0AAJ1BE53</accession>
<keyword evidence="12" id="KW-0732">Signal</keyword>
<keyword evidence="3" id="KW-0813">Transport</keyword>
<dbReference type="PROSITE" id="PS51123">
    <property type="entry name" value="OMPA_2"/>
    <property type="match status" value="1"/>
</dbReference>
<dbReference type="PRINTS" id="PR01021">
    <property type="entry name" value="OMPADOMAIN"/>
</dbReference>
<dbReference type="CDD" id="cd07185">
    <property type="entry name" value="OmpA_C-like"/>
    <property type="match status" value="1"/>
</dbReference>
<dbReference type="InterPro" id="IPR006664">
    <property type="entry name" value="OMP_bac"/>
</dbReference>
<dbReference type="SUPFAM" id="SSF103088">
    <property type="entry name" value="OmpA-like"/>
    <property type="match status" value="1"/>
</dbReference>
<name>A0AAJ1BE53_9GAMM</name>
<keyword evidence="7" id="KW-0626">Porin</keyword>
<feature type="chain" id="PRO_5042598398" evidence="12">
    <location>
        <begin position="27"/>
        <end position="361"/>
    </location>
</feature>
<dbReference type="Gene3D" id="2.40.160.20">
    <property type="match status" value="1"/>
</dbReference>
<dbReference type="PANTHER" id="PTHR30329">
    <property type="entry name" value="STATOR ELEMENT OF FLAGELLAR MOTOR COMPLEX"/>
    <property type="match status" value="1"/>
</dbReference>
<dbReference type="Proteomes" id="UP001297581">
    <property type="component" value="Unassembled WGS sequence"/>
</dbReference>
<gene>
    <name evidence="14" type="ORF">MJ923_01970</name>
</gene>
<dbReference type="SUPFAM" id="SSF56925">
    <property type="entry name" value="OMPA-like"/>
    <property type="match status" value="1"/>
</dbReference>
<evidence type="ECO:0000256" key="9">
    <source>
        <dbReference type="ARBA" id="ARBA00023157"/>
    </source>
</evidence>
<dbReference type="GO" id="GO:0015288">
    <property type="term" value="F:porin activity"/>
    <property type="evidence" value="ECO:0007669"/>
    <property type="project" value="UniProtKB-KW"/>
</dbReference>
<dbReference type="InterPro" id="IPR002368">
    <property type="entry name" value="OmpA"/>
</dbReference>
<dbReference type="AlphaFoldDB" id="A0AAJ1BE53"/>
<dbReference type="InterPro" id="IPR000498">
    <property type="entry name" value="OmpA-like_TM_dom"/>
</dbReference>
<comment type="caution">
    <text evidence="14">The sequence shown here is derived from an EMBL/GenBank/DDBJ whole genome shotgun (WGS) entry which is preliminary data.</text>
</comment>
<reference evidence="14 15" key="1">
    <citation type="submission" date="2022-02" db="EMBL/GenBank/DDBJ databases">
        <title>The genome sequence of Shewanella sp. 3B26.</title>
        <authorList>
            <person name="Du J."/>
        </authorList>
    </citation>
    <scope>NUCLEOTIDE SEQUENCE [LARGE SCALE GENOMIC DNA]</scope>
    <source>
        <strain evidence="14 15">3B26</strain>
    </source>
</reference>
<feature type="signal peptide" evidence="12">
    <location>
        <begin position="1"/>
        <end position="26"/>
    </location>
</feature>
<evidence type="ECO:0000256" key="3">
    <source>
        <dbReference type="ARBA" id="ARBA00022448"/>
    </source>
</evidence>
<keyword evidence="15" id="KW-1185">Reference proteome</keyword>
<organism evidence="14 15">
    <name type="scientific">Shewanella zhuhaiensis</name>
    <dbReference type="NCBI Taxonomy" id="2919576"/>
    <lineage>
        <taxon>Bacteria</taxon>
        <taxon>Pseudomonadati</taxon>
        <taxon>Pseudomonadota</taxon>
        <taxon>Gammaproteobacteria</taxon>
        <taxon>Alteromonadales</taxon>
        <taxon>Shewanellaceae</taxon>
        <taxon>Shewanella</taxon>
    </lineage>
</organism>
<evidence type="ECO:0000256" key="12">
    <source>
        <dbReference type="SAM" id="SignalP"/>
    </source>
</evidence>
<comment type="subcellular location">
    <subcellularLocation>
        <location evidence="1">Cell outer membrane</location>
        <topology evidence="1">Multi-pass membrane protein</topology>
    </subcellularLocation>
</comment>
<keyword evidence="8 11" id="KW-0472">Membrane</keyword>
<feature type="domain" description="OmpA-like" evidence="13">
    <location>
        <begin position="231"/>
        <end position="346"/>
    </location>
</feature>
<evidence type="ECO:0000256" key="5">
    <source>
        <dbReference type="ARBA" id="ARBA00022692"/>
    </source>
</evidence>
<dbReference type="RefSeq" id="WP_240589687.1">
    <property type="nucleotide sequence ID" value="NZ_JAKUDL010000001.1"/>
</dbReference>
<dbReference type="InterPro" id="IPR036737">
    <property type="entry name" value="OmpA-like_sf"/>
</dbReference>
<dbReference type="Pfam" id="PF01389">
    <property type="entry name" value="OmpA_membrane"/>
    <property type="match status" value="1"/>
</dbReference>
<dbReference type="PRINTS" id="PR01022">
    <property type="entry name" value="OUTRMMBRANEA"/>
</dbReference>
<dbReference type="EMBL" id="JAKUDL010000001">
    <property type="protein sequence ID" value="MCH4293071.1"/>
    <property type="molecule type" value="Genomic_DNA"/>
</dbReference>
<keyword evidence="6" id="KW-0406">Ion transport</keyword>
<dbReference type="Gene3D" id="3.30.1330.60">
    <property type="entry name" value="OmpA-like domain"/>
    <property type="match status" value="1"/>
</dbReference>
<dbReference type="InterPro" id="IPR011250">
    <property type="entry name" value="OMP/PagP_B-barrel"/>
</dbReference>